<evidence type="ECO:0000313" key="2">
    <source>
        <dbReference type="Proteomes" id="UP000654075"/>
    </source>
</evidence>
<comment type="caution">
    <text evidence="1">The sequence shown here is derived from an EMBL/GenBank/DDBJ whole genome shotgun (WGS) entry which is preliminary data.</text>
</comment>
<reference evidence="1" key="1">
    <citation type="submission" date="2021-02" db="EMBL/GenBank/DDBJ databases">
        <authorList>
            <person name="Dougan E. K."/>
            <person name="Rhodes N."/>
            <person name="Thang M."/>
            <person name="Chan C."/>
        </authorList>
    </citation>
    <scope>NUCLEOTIDE SEQUENCE</scope>
</reference>
<dbReference type="EMBL" id="CAJNNV010032880">
    <property type="protein sequence ID" value="CAE8641346.1"/>
    <property type="molecule type" value="Genomic_DNA"/>
</dbReference>
<keyword evidence="2" id="KW-1185">Reference proteome</keyword>
<gene>
    <name evidence="1" type="ORF">PGLA1383_LOCUS56012</name>
</gene>
<protein>
    <submittedName>
        <fullName evidence="1">Uncharacterized protein</fullName>
    </submittedName>
</protein>
<organism evidence="1 2">
    <name type="scientific">Polarella glacialis</name>
    <name type="common">Dinoflagellate</name>
    <dbReference type="NCBI Taxonomy" id="89957"/>
    <lineage>
        <taxon>Eukaryota</taxon>
        <taxon>Sar</taxon>
        <taxon>Alveolata</taxon>
        <taxon>Dinophyceae</taxon>
        <taxon>Suessiales</taxon>
        <taxon>Suessiaceae</taxon>
        <taxon>Polarella</taxon>
    </lineage>
</organism>
<accession>A0A813HV29</accession>
<proteinExistence type="predicted"/>
<dbReference type="Proteomes" id="UP000654075">
    <property type="component" value="Unassembled WGS sequence"/>
</dbReference>
<dbReference type="AlphaFoldDB" id="A0A813HV29"/>
<evidence type="ECO:0000313" key="1">
    <source>
        <dbReference type="EMBL" id="CAE8641346.1"/>
    </source>
</evidence>
<name>A0A813HV29_POLGL</name>
<sequence length="268" mass="27266">MEVDSEGCGAHMEASGKTAADLICSLSMLGGLLAAVQRAAVPSPPPAAESSSALPAPWSHYEAKALLVGFLPSAWALVPALLGVLRRCSGVRPASSQSSGAEGQASSPSLLEVSIDLPASHLQALLPAQWADACEAEGCHMLDRPAELLLVCVMSFLRVVLQLPRGTGEAAGAGGVQGAAAAALRDFAAELGRSEGLLGAELEVPPHEGSAASLALNDGSSTSTVSTDEKALLSSVVSVIAADARDLLKELCCNPQPFHWLLDSARGT</sequence>